<feature type="signal peptide" evidence="2">
    <location>
        <begin position="1"/>
        <end position="20"/>
    </location>
</feature>
<organism evidence="3 4">
    <name type="scientific">Zalerion maritima</name>
    <dbReference type="NCBI Taxonomy" id="339359"/>
    <lineage>
        <taxon>Eukaryota</taxon>
        <taxon>Fungi</taxon>
        <taxon>Dikarya</taxon>
        <taxon>Ascomycota</taxon>
        <taxon>Pezizomycotina</taxon>
        <taxon>Sordariomycetes</taxon>
        <taxon>Lulworthiomycetidae</taxon>
        <taxon>Lulworthiales</taxon>
        <taxon>Lulworthiaceae</taxon>
        <taxon>Zalerion</taxon>
    </lineage>
</organism>
<sequence>MKLSTSSLVFFSLLPSFGLALPKPQAQSSSQSTSTATSSAAGDATATGGGGDMPAGYDPSGAQIMNAVMSWMNDTGKVSKFLNSATSFSGTDFTREATIALNSEKDELNHKQVLDDAIGMMDQVQMANAVLDTQGSFQMVVDVLQAMVDNGPDTVQADVNAINENRCVNVLPNIDMYFAAAGQSTMSAVRPTGCLEITAAATDGSMITPSTSAGANATTTAAAADATSTTSSTAAAGDTSSTSTSAAADGGDATTASSTSSSTTAAAGGDDATTSSSSATAAGDATSTTAAADDDSSTTSSSTSTAANAASTNKANNKASDEEKSMESMKRWIQAVRNVVWAV</sequence>
<proteinExistence type="predicted"/>
<feature type="compositionally biased region" description="Low complexity" evidence="1">
    <location>
        <begin position="225"/>
        <end position="318"/>
    </location>
</feature>
<feature type="region of interest" description="Disordered" evidence="1">
    <location>
        <begin position="225"/>
        <end position="324"/>
    </location>
</feature>
<reference evidence="3" key="1">
    <citation type="submission" date="2022-07" db="EMBL/GenBank/DDBJ databases">
        <title>Draft genome sequence of Zalerion maritima ATCC 34329, a (micro)plastics degrading marine fungus.</title>
        <authorList>
            <person name="Paco A."/>
            <person name="Goncalves M.F.M."/>
            <person name="Rocha-Santos T.A.P."/>
            <person name="Alves A."/>
        </authorList>
    </citation>
    <scope>NUCLEOTIDE SEQUENCE</scope>
    <source>
        <strain evidence="3">ATCC 34329</strain>
    </source>
</reference>
<evidence type="ECO:0000313" key="3">
    <source>
        <dbReference type="EMBL" id="KAJ2906165.1"/>
    </source>
</evidence>
<protein>
    <submittedName>
        <fullName evidence="3">Uncharacterized protein</fullName>
    </submittedName>
</protein>
<accession>A0AAD5RYJ9</accession>
<keyword evidence="2" id="KW-0732">Signal</keyword>
<dbReference type="EMBL" id="JAKWBI020000018">
    <property type="protein sequence ID" value="KAJ2906165.1"/>
    <property type="molecule type" value="Genomic_DNA"/>
</dbReference>
<comment type="caution">
    <text evidence="3">The sequence shown here is derived from an EMBL/GenBank/DDBJ whole genome shotgun (WGS) entry which is preliminary data.</text>
</comment>
<evidence type="ECO:0000256" key="2">
    <source>
        <dbReference type="SAM" id="SignalP"/>
    </source>
</evidence>
<feature type="region of interest" description="Disordered" evidence="1">
    <location>
        <begin position="22"/>
        <end position="58"/>
    </location>
</feature>
<name>A0AAD5RYJ9_9PEZI</name>
<feature type="chain" id="PRO_5042244412" evidence="2">
    <location>
        <begin position="21"/>
        <end position="343"/>
    </location>
</feature>
<gene>
    <name evidence="3" type="ORF">MKZ38_002880</name>
</gene>
<dbReference type="Proteomes" id="UP001201980">
    <property type="component" value="Unassembled WGS sequence"/>
</dbReference>
<dbReference type="AlphaFoldDB" id="A0AAD5RYJ9"/>
<evidence type="ECO:0000313" key="4">
    <source>
        <dbReference type="Proteomes" id="UP001201980"/>
    </source>
</evidence>
<feature type="compositionally biased region" description="Low complexity" evidence="1">
    <location>
        <begin position="22"/>
        <end position="46"/>
    </location>
</feature>
<keyword evidence="4" id="KW-1185">Reference proteome</keyword>
<evidence type="ECO:0000256" key="1">
    <source>
        <dbReference type="SAM" id="MobiDB-lite"/>
    </source>
</evidence>